<evidence type="ECO:0000256" key="1">
    <source>
        <dbReference type="SAM" id="Coils"/>
    </source>
</evidence>
<feature type="non-terminal residue" evidence="3">
    <location>
        <position position="119"/>
    </location>
</feature>
<keyword evidence="1" id="KW-0175">Coiled coil</keyword>
<name>A0A8S3JSV8_9BILA</name>
<feature type="coiled-coil region" evidence="1">
    <location>
        <begin position="73"/>
        <end position="114"/>
    </location>
</feature>
<dbReference type="Proteomes" id="UP000681967">
    <property type="component" value="Unassembled WGS sequence"/>
</dbReference>
<evidence type="ECO:0000313" key="3">
    <source>
        <dbReference type="EMBL" id="CAF5220670.1"/>
    </source>
</evidence>
<evidence type="ECO:0000313" key="2">
    <source>
        <dbReference type="EMBL" id="CAF5154457.1"/>
    </source>
</evidence>
<gene>
    <name evidence="2" type="ORF">BYL167_LOCUS73061</name>
    <name evidence="3" type="ORF">GIL414_LOCUS84138</name>
</gene>
<protein>
    <submittedName>
        <fullName evidence="3">Uncharacterized protein</fullName>
    </submittedName>
</protein>
<accession>A0A8S3JSV8</accession>
<dbReference type="EMBL" id="CAJOBH010260247">
    <property type="protein sequence ID" value="CAF5154457.1"/>
    <property type="molecule type" value="Genomic_DNA"/>
</dbReference>
<evidence type="ECO:0000313" key="4">
    <source>
        <dbReference type="Proteomes" id="UP000681720"/>
    </source>
</evidence>
<comment type="caution">
    <text evidence="3">The sequence shown here is derived from an EMBL/GenBank/DDBJ whole genome shotgun (WGS) entry which is preliminary data.</text>
</comment>
<dbReference type="EMBL" id="CAJOBJ010365288">
    <property type="protein sequence ID" value="CAF5220670.1"/>
    <property type="molecule type" value="Genomic_DNA"/>
</dbReference>
<sequence>MTRKYQLAHDQLQQSKIVHQEIKSAFSKCSLNIRATSNQIQNIRKENSYVKDLYAKEIQNWKIYLATVDTTLQKEIQTTIDKYTKRINNYRIEIEGYQQQINETSESSRDLQTKYQQLQ</sequence>
<dbReference type="Proteomes" id="UP000681720">
    <property type="component" value="Unassembled WGS sequence"/>
</dbReference>
<organism evidence="3 4">
    <name type="scientific">Rotaria magnacalcarata</name>
    <dbReference type="NCBI Taxonomy" id="392030"/>
    <lineage>
        <taxon>Eukaryota</taxon>
        <taxon>Metazoa</taxon>
        <taxon>Spiralia</taxon>
        <taxon>Gnathifera</taxon>
        <taxon>Rotifera</taxon>
        <taxon>Eurotatoria</taxon>
        <taxon>Bdelloidea</taxon>
        <taxon>Philodinida</taxon>
        <taxon>Philodinidae</taxon>
        <taxon>Rotaria</taxon>
    </lineage>
</organism>
<dbReference type="AlphaFoldDB" id="A0A8S3JSV8"/>
<proteinExistence type="predicted"/>
<reference evidence="3" key="1">
    <citation type="submission" date="2021-02" db="EMBL/GenBank/DDBJ databases">
        <authorList>
            <person name="Nowell W R."/>
        </authorList>
    </citation>
    <scope>NUCLEOTIDE SEQUENCE</scope>
</reference>